<sequence length="254" mass="28948">MSETRKKQLKEVHDTIANQLNASDLRQLETMGKHVVAMEADFAKVHACIKIFDGLGVVLDGNRQVIRLAPEWISLHEEYTFLMNKSQENATVLNVKIQELLDVFLPSTASAGNKEIKFDEYIVGLEEFYRTGTNNVNRFSRLRENVAAFQEKLHDITPSQTASVKEQLKNLDADIHKLVEEIREPAKFLGESWYNHAIKLREGLVKVNKPAVLKGNTDDDELEAFTRLRMRSLKNVYFALQETLNTYALSVAQA</sequence>
<accession>A0A067S768</accession>
<reference evidence="2" key="1">
    <citation type="journal article" date="2014" name="Proc. Natl. Acad. Sci. U.S.A.">
        <title>Extensive sampling of basidiomycete genomes demonstrates inadequacy of the white-rot/brown-rot paradigm for wood decay fungi.</title>
        <authorList>
            <person name="Riley R."/>
            <person name="Salamov A.A."/>
            <person name="Brown D.W."/>
            <person name="Nagy L.G."/>
            <person name="Floudas D."/>
            <person name="Held B.W."/>
            <person name="Levasseur A."/>
            <person name="Lombard V."/>
            <person name="Morin E."/>
            <person name="Otillar R."/>
            <person name="Lindquist E.A."/>
            <person name="Sun H."/>
            <person name="LaButti K.M."/>
            <person name="Schmutz J."/>
            <person name="Jabbour D."/>
            <person name="Luo H."/>
            <person name="Baker S.E."/>
            <person name="Pisabarro A.G."/>
            <person name="Walton J.D."/>
            <person name="Blanchette R.A."/>
            <person name="Henrissat B."/>
            <person name="Martin F."/>
            <person name="Cullen D."/>
            <person name="Hibbett D.S."/>
            <person name="Grigoriev I.V."/>
        </authorList>
    </citation>
    <scope>NUCLEOTIDE SEQUENCE [LARGE SCALE GENOMIC DNA]</scope>
    <source>
        <strain evidence="2">CBS 339.88</strain>
    </source>
</reference>
<name>A0A067S768_GALM3</name>
<dbReference type="Proteomes" id="UP000027222">
    <property type="component" value="Unassembled WGS sequence"/>
</dbReference>
<dbReference type="OrthoDB" id="3046926at2759"/>
<evidence type="ECO:0000313" key="1">
    <source>
        <dbReference type="EMBL" id="KDR66700.1"/>
    </source>
</evidence>
<keyword evidence="2" id="KW-1185">Reference proteome</keyword>
<organism evidence="1 2">
    <name type="scientific">Galerina marginata (strain CBS 339.88)</name>
    <dbReference type="NCBI Taxonomy" id="685588"/>
    <lineage>
        <taxon>Eukaryota</taxon>
        <taxon>Fungi</taxon>
        <taxon>Dikarya</taxon>
        <taxon>Basidiomycota</taxon>
        <taxon>Agaricomycotina</taxon>
        <taxon>Agaricomycetes</taxon>
        <taxon>Agaricomycetidae</taxon>
        <taxon>Agaricales</taxon>
        <taxon>Agaricineae</taxon>
        <taxon>Strophariaceae</taxon>
        <taxon>Galerina</taxon>
    </lineage>
</organism>
<dbReference type="HOGENOM" id="CLU_061018_0_0_1"/>
<protein>
    <submittedName>
        <fullName evidence="1">Uncharacterized protein</fullName>
    </submittedName>
</protein>
<proteinExistence type="predicted"/>
<dbReference type="AlphaFoldDB" id="A0A067S768"/>
<evidence type="ECO:0000313" key="2">
    <source>
        <dbReference type="Proteomes" id="UP000027222"/>
    </source>
</evidence>
<gene>
    <name evidence="1" type="ORF">GALMADRAFT_147746</name>
</gene>
<dbReference type="EMBL" id="KL142421">
    <property type="protein sequence ID" value="KDR66700.1"/>
    <property type="molecule type" value="Genomic_DNA"/>
</dbReference>